<evidence type="ECO:0000313" key="2">
    <source>
        <dbReference type="Proteomes" id="UP001144712"/>
    </source>
</evidence>
<accession>A0A9Q7BF41</accession>
<sequence length="64" mass="7770">MNNIIQYKEKFLGLMYIELDRDSNVTDLGETLLVDKATYTWTDKQGKKHRYRDFDRELDKNRII</sequence>
<dbReference type="EMBL" id="MZ401005">
    <property type="protein sequence ID" value="QYC53078.1"/>
    <property type="molecule type" value="Genomic_DNA"/>
</dbReference>
<organism evidence="1 2">
    <name type="scientific">Clostridium phage CPQ3</name>
    <dbReference type="NCBI Taxonomy" id="2863149"/>
    <lineage>
        <taxon>Viruses</taxon>
        <taxon>Duplodnaviria</taxon>
        <taxon>Heunggongvirae</taxon>
        <taxon>Uroviricota</taxon>
        <taxon>Caudoviricetes</taxon>
        <taxon>Guelinviridae</taxon>
        <taxon>Brucesealvirus</taxon>
        <taxon>Brucesealvirus cpq3</taxon>
    </lineage>
</organism>
<name>A0A9Q7BF41_9CAUD</name>
<keyword evidence="2" id="KW-1185">Reference proteome</keyword>
<proteinExistence type="predicted"/>
<protein>
    <submittedName>
        <fullName evidence="1">Uncharacterized protein</fullName>
    </submittedName>
</protein>
<reference evidence="1" key="1">
    <citation type="submission" date="2021-06" db="EMBL/GenBank/DDBJ databases">
        <authorList>
            <person name="Noor Mohammadi T."/>
            <person name="Li Y."/>
            <person name="Shen C."/>
            <person name="Masuda Y."/>
            <person name="Honjoh K.-I."/>
            <person name="Miyamoto T."/>
        </authorList>
    </citation>
    <scope>NUCLEOTIDE SEQUENCE</scope>
</reference>
<evidence type="ECO:0000313" key="1">
    <source>
        <dbReference type="EMBL" id="QYC53078.1"/>
    </source>
</evidence>
<dbReference type="Proteomes" id="UP001144712">
    <property type="component" value="Segment"/>
</dbReference>